<dbReference type="Pfam" id="PF00440">
    <property type="entry name" value="TetR_N"/>
    <property type="match status" value="1"/>
</dbReference>
<feature type="DNA-binding region" description="H-T-H motif" evidence="4">
    <location>
        <begin position="44"/>
        <end position="63"/>
    </location>
</feature>
<dbReference type="OrthoDB" id="4823039at2"/>
<keyword evidence="7" id="KW-1185">Reference proteome</keyword>
<accession>A0A4Q2RU03</accession>
<evidence type="ECO:0000313" key="7">
    <source>
        <dbReference type="Proteomes" id="UP000294071"/>
    </source>
</evidence>
<dbReference type="InterPro" id="IPR001647">
    <property type="entry name" value="HTH_TetR"/>
</dbReference>
<dbReference type="Proteomes" id="UP000294071">
    <property type="component" value="Unassembled WGS sequence"/>
</dbReference>
<feature type="domain" description="HTH tetR-type" evidence="5">
    <location>
        <begin position="21"/>
        <end position="81"/>
    </location>
</feature>
<name>A0A4Q2RU03_9ACTN</name>
<dbReference type="SUPFAM" id="SSF46689">
    <property type="entry name" value="Homeodomain-like"/>
    <property type="match status" value="1"/>
</dbReference>
<reference evidence="6 7" key="1">
    <citation type="submission" date="2019-01" db="EMBL/GenBank/DDBJ databases">
        <title>Novel species of Nocardioides.</title>
        <authorList>
            <person name="Liu Q."/>
            <person name="Xin Y.-H."/>
        </authorList>
    </citation>
    <scope>NUCLEOTIDE SEQUENCE [LARGE SCALE GENOMIC DNA]</scope>
    <source>
        <strain evidence="6 7">CGMCC 4.6882</strain>
    </source>
</reference>
<dbReference type="PROSITE" id="PS50977">
    <property type="entry name" value="HTH_TETR_2"/>
    <property type="match status" value="1"/>
</dbReference>
<dbReference type="InterPro" id="IPR009057">
    <property type="entry name" value="Homeodomain-like_sf"/>
</dbReference>
<dbReference type="PANTHER" id="PTHR30055:SF234">
    <property type="entry name" value="HTH-TYPE TRANSCRIPTIONAL REGULATOR BETI"/>
    <property type="match status" value="1"/>
</dbReference>
<dbReference type="InterPro" id="IPR050109">
    <property type="entry name" value="HTH-type_TetR-like_transc_reg"/>
</dbReference>
<gene>
    <name evidence="6" type="ORF">EUA93_15995</name>
</gene>
<keyword evidence="3" id="KW-0804">Transcription</keyword>
<protein>
    <submittedName>
        <fullName evidence="6">TetR/AcrR family transcriptional regulator</fullName>
    </submittedName>
</protein>
<evidence type="ECO:0000256" key="3">
    <source>
        <dbReference type="ARBA" id="ARBA00023163"/>
    </source>
</evidence>
<evidence type="ECO:0000313" key="6">
    <source>
        <dbReference type="EMBL" id="RYB92106.1"/>
    </source>
</evidence>
<dbReference type="PRINTS" id="PR00455">
    <property type="entry name" value="HTHTETR"/>
</dbReference>
<dbReference type="AlphaFoldDB" id="A0A4Q2RU03"/>
<dbReference type="GO" id="GO:0000976">
    <property type="term" value="F:transcription cis-regulatory region binding"/>
    <property type="evidence" value="ECO:0007669"/>
    <property type="project" value="TreeGrafter"/>
</dbReference>
<keyword evidence="1" id="KW-0805">Transcription regulation</keyword>
<dbReference type="EMBL" id="SDWT01000002">
    <property type="protein sequence ID" value="RYB92106.1"/>
    <property type="molecule type" value="Genomic_DNA"/>
</dbReference>
<comment type="caution">
    <text evidence="6">The sequence shown here is derived from an EMBL/GenBank/DDBJ whole genome shotgun (WGS) entry which is preliminary data.</text>
</comment>
<dbReference type="GO" id="GO:0003700">
    <property type="term" value="F:DNA-binding transcription factor activity"/>
    <property type="evidence" value="ECO:0007669"/>
    <property type="project" value="TreeGrafter"/>
</dbReference>
<organism evidence="6 7">
    <name type="scientific">Nocardioides oleivorans</name>
    <dbReference type="NCBI Taxonomy" id="273676"/>
    <lineage>
        <taxon>Bacteria</taxon>
        <taxon>Bacillati</taxon>
        <taxon>Actinomycetota</taxon>
        <taxon>Actinomycetes</taxon>
        <taxon>Propionibacteriales</taxon>
        <taxon>Nocardioidaceae</taxon>
        <taxon>Nocardioides</taxon>
    </lineage>
</organism>
<proteinExistence type="predicted"/>
<dbReference type="PANTHER" id="PTHR30055">
    <property type="entry name" value="HTH-TYPE TRANSCRIPTIONAL REGULATOR RUTR"/>
    <property type="match status" value="1"/>
</dbReference>
<keyword evidence="2 4" id="KW-0238">DNA-binding</keyword>
<evidence type="ECO:0000256" key="4">
    <source>
        <dbReference type="PROSITE-ProRule" id="PRU00335"/>
    </source>
</evidence>
<sequence>MSERAPRRRGYDASGRQEKARTTRRAVVAAAQELIEERGYAATTVAAVASRAGVSADSIYKGFGTKAALIKAVFDVVIAGDDEAVPVSERPEVQRIIEAPSAAEKLLLYAEGAALRAERSALVQIAVRDSASSDEPIGELWRTIQEQRLNGATMFAQHLFGTGGLREGIGVDEIRDVVWACISVEVYDLLVLQRGWSREDYATWLARTLTASICADPGPPPRRDSDSDPT</sequence>
<evidence type="ECO:0000259" key="5">
    <source>
        <dbReference type="PROSITE" id="PS50977"/>
    </source>
</evidence>
<dbReference type="Gene3D" id="1.10.357.10">
    <property type="entry name" value="Tetracycline Repressor, domain 2"/>
    <property type="match status" value="1"/>
</dbReference>
<evidence type="ECO:0000256" key="1">
    <source>
        <dbReference type="ARBA" id="ARBA00023015"/>
    </source>
</evidence>
<evidence type="ECO:0000256" key="2">
    <source>
        <dbReference type="ARBA" id="ARBA00023125"/>
    </source>
</evidence>